<evidence type="ECO:0000313" key="2">
    <source>
        <dbReference type="Proteomes" id="UP001239111"/>
    </source>
</evidence>
<reference evidence="1" key="1">
    <citation type="submission" date="2023-04" db="EMBL/GenBank/DDBJ databases">
        <title>A chromosome-level genome assembly of the parasitoid wasp Eretmocerus hayati.</title>
        <authorList>
            <person name="Zhong Y."/>
            <person name="Liu S."/>
            <person name="Liu Y."/>
        </authorList>
    </citation>
    <scope>NUCLEOTIDE SEQUENCE</scope>
    <source>
        <strain evidence="1">ZJU_SS_LIU_2023</strain>
    </source>
</reference>
<evidence type="ECO:0000313" key="1">
    <source>
        <dbReference type="EMBL" id="KAJ8666643.1"/>
    </source>
</evidence>
<comment type="caution">
    <text evidence="1">The sequence shown here is derived from an EMBL/GenBank/DDBJ whole genome shotgun (WGS) entry which is preliminary data.</text>
</comment>
<dbReference type="Proteomes" id="UP001239111">
    <property type="component" value="Chromosome 4"/>
</dbReference>
<sequence length="428" mass="47298">MEHSHPIAPNNGDTRGKLVRDLMKTVSHKLLTCSETEFGDHVSALRELFGLQDQLADSNSQPQDTADTKNTSGESSNVICDADPTTPDIVDEVDDNSTDESSLATTDDAQVAIQKLNADHGEELANKVHHATPPVVIDSVQDVHPIQSSTIESNSATDAQATPDGKVQAIVLLETINIAERLEPSDADDLIGTEPSSAKVKKVALRVKKATGSVKCDQKPRQLRSAAKNGKSTQNLKNAQVKKSQKKIASTPPNEVNGDGDNVLTRDLKNDKVKQSQKKSATVPPSEVNDDEDKVPYKTLTNYEKTKQILRWINYPELAINRIMSKQYKGKPSDINPEKMSYSLKELDRQHTDWLELLENKLNSAVRDKIVAEIEKMPGEWTCTKCNVEESKCGVKKTIQCRSCLLWFHCECLGIKGKIPGDWFCNEC</sequence>
<accession>A0ACC2N6P5</accession>
<dbReference type="EMBL" id="CM056744">
    <property type="protein sequence ID" value="KAJ8666643.1"/>
    <property type="molecule type" value="Genomic_DNA"/>
</dbReference>
<protein>
    <submittedName>
        <fullName evidence="1">Uncharacterized protein</fullName>
    </submittedName>
</protein>
<gene>
    <name evidence="1" type="ORF">QAD02_008305</name>
</gene>
<proteinExistence type="predicted"/>
<keyword evidence="2" id="KW-1185">Reference proteome</keyword>
<organism evidence="1 2">
    <name type="scientific">Eretmocerus hayati</name>
    <dbReference type="NCBI Taxonomy" id="131215"/>
    <lineage>
        <taxon>Eukaryota</taxon>
        <taxon>Metazoa</taxon>
        <taxon>Ecdysozoa</taxon>
        <taxon>Arthropoda</taxon>
        <taxon>Hexapoda</taxon>
        <taxon>Insecta</taxon>
        <taxon>Pterygota</taxon>
        <taxon>Neoptera</taxon>
        <taxon>Endopterygota</taxon>
        <taxon>Hymenoptera</taxon>
        <taxon>Apocrita</taxon>
        <taxon>Proctotrupomorpha</taxon>
        <taxon>Chalcidoidea</taxon>
        <taxon>Aphelinidae</taxon>
        <taxon>Aphelininae</taxon>
        <taxon>Eretmocerus</taxon>
    </lineage>
</organism>
<name>A0ACC2N6P5_9HYME</name>